<dbReference type="EMBL" id="KN847010">
    <property type="protein sequence ID" value="KIW86774.1"/>
    <property type="molecule type" value="Genomic_DNA"/>
</dbReference>
<dbReference type="PANTHER" id="PTHR46300">
    <property type="entry name" value="P450, PUTATIVE (EUROFUNG)-RELATED-RELATED"/>
    <property type="match status" value="1"/>
</dbReference>
<dbReference type="PRINTS" id="PR00465">
    <property type="entry name" value="EP450IV"/>
</dbReference>
<proteinExistence type="inferred from homology"/>
<keyword evidence="3 6" id="KW-0479">Metal-binding</keyword>
<name>A0A0D2HQS5_CLAB1</name>
<keyword evidence="5 6" id="KW-0408">Iron</keyword>
<dbReference type="GO" id="GO:0016705">
    <property type="term" value="F:oxidoreductase activity, acting on paired donors, with incorporation or reduction of molecular oxygen"/>
    <property type="evidence" value="ECO:0007669"/>
    <property type="project" value="InterPro"/>
</dbReference>
<keyword evidence="7" id="KW-0503">Monooxygenase</keyword>
<dbReference type="InterPro" id="IPR036396">
    <property type="entry name" value="Cyt_P450_sf"/>
</dbReference>
<dbReference type="CDD" id="cd11065">
    <property type="entry name" value="CYP64-like"/>
    <property type="match status" value="1"/>
</dbReference>
<dbReference type="PRINTS" id="PR00385">
    <property type="entry name" value="P450"/>
</dbReference>
<dbReference type="RefSeq" id="XP_016613443.1">
    <property type="nucleotide sequence ID" value="XM_016770265.1"/>
</dbReference>
<dbReference type="GO" id="GO:0020037">
    <property type="term" value="F:heme binding"/>
    <property type="evidence" value="ECO:0007669"/>
    <property type="project" value="InterPro"/>
</dbReference>
<dbReference type="Pfam" id="PF00067">
    <property type="entry name" value="p450"/>
    <property type="match status" value="1"/>
</dbReference>
<evidence type="ECO:0000256" key="6">
    <source>
        <dbReference type="PIRSR" id="PIRSR602403-1"/>
    </source>
</evidence>
<dbReference type="InterPro" id="IPR050364">
    <property type="entry name" value="Cytochrome_P450_fung"/>
</dbReference>
<dbReference type="PANTHER" id="PTHR46300:SF8">
    <property type="entry name" value="CYTOCHROME P450 2E1"/>
    <property type="match status" value="1"/>
</dbReference>
<evidence type="ECO:0000313" key="8">
    <source>
        <dbReference type="EMBL" id="KIW86774.1"/>
    </source>
</evidence>
<sequence length="377" mass="42985">MTMHAAATSYQPTQVWESERMLYDLLRAPEKYELFFERYAGALIMRLGYGKEIELGEDPYARDILKVVHTVERVASPGAYLVDAFPVLMHLPAWLSGTYATQQEAARLHNFEIKLFRELLLEVREKMKTGKAPKCFSRTFLERQSEFGLSDDEGAYVIGTLFEAGAGTTAAAMMSFVLSMCHYPEWQKKVQKEVDRVVGDERLPDFSDIPQLPTVRAIAKETLRWRPVTAGGVPHELIKDDVYEGFFFPAGTNIHANQWAIHRDPELHPDPETFNPDRWLLPGYATYRETLDRFPNLQNFSAFGFGRRICPGMNIAENSLHLLIARIAWATEISKKPGVEVPLYDYAAGFNVQPKPFVFDLKARSAARKKIVDMAWQ</sequence>
<dbReference type="VEuPathDB" id="FungiDB:Z519_12560"/>
<evidence type="ECO:0000256" key="5">
    <source>
        <dbReference type="ARBA" id="ARBA00023004"/>
    </source>
</evidence>
<feature type="binding site" description="axial binding residue" evidence="6">
    <location>
        <position position="310"/>
    </location>
    <ligand>
        <name>heme</name>
        <dbReference type="ChEBI" id="CHEBI:30413"/>
    </ligand>
    <ligandPart>
        <name>Fe</name>
        <dbReference type="ChEBI" id="CHEBI:18248"/>
    </ligandPart>
</feature>
<dbReference type="AlphaFoldDB" id="A0A0D2HQS5"/>
<evidence type="ECO:0000256" key="4">
    <source>
        <dbReference type="ARBA" id="ARBA00023002"/>
    </source>
</evidence>
<keyword evidence="6 7" id="KW-0349">Heme</keyword>
<reference evidence="8" key="1">
    <citation type="submission" date="2015-01" db="EMBL/GenBank/DDBJ databases">
        <title>The Genome Sequence of Cladophialophora bantiana CBS 173.52.</title>
        <authorList>
            <consortium name="The Broad Institute Genomics Platform"/>
            <person name="Cuomo C."/>
            <person name="de Hoog S."/>
            <person name="Gorbushina A."/>
            <person name="Stielow B."/>
            <person name="Teixiera M."/>
            <person name="Abouelleil A."/>
            <person name="Chapman S.B."/>
            <person name="Priest M."/>
            <person name="Young S.K."/>
            <person name="Wortman J."/>
            <person name="Nusbaum C."/>
            <person name="Birren B."/>
        </authorList>
    </citation>
    <scope>NUCLEOTIDE SEQUENCE [LARGE SCALE GENOMIC DNA]</scope>
    <source>
        <strain evidence="8">CBS 173.52</strain>
    </source>
</reference>
<dbReference type="InterPro" id="IPR017972">
    <property type="entry name" value="Cyt_P450_CS"/>
</dbReference>
<evidence type="ECO:0000256" key="3">
    <source>
        <dbReference type="ARBA" id="ARBA00022723"/>
    </source>
</evidence>
<dbReference type="PROSITE" id="PS00086">
    <property type="entry name" value="CYTOCHROME_P450"/>
    <property type="match status" value="1"/>
</dbReference>
<evidence type="ECO:0000256" key="1">
    <source>
        <dbReference type="ARBA" id="ARBA00001971"/>
    </source>
</evidence>
<dbReference type="OrthoDB" id="1103324at2759"/>
<evidence type="ECO:0000313" key="9">
    <source>
        <dbReference type="Proteomes" id="UP000053789"/>
    </source>
</evidence>
<keyword evidence="4 7" id="KW-0560">Oxidoreductase</keyword>
<dbReference type="GO" id="GO:0005506">
    <property type="term" value="F:iron ion binding"/>
    <property type="evidence" value="ECO:0007669"/>
    <property type="project" value="InterPro"/>
</dbReference>
<dbReference type="GeneID" id="27705488"/>
<keyword evidence="9" id="KW-1185">Reference proteome</keyword>
<gene>
    <name evidence="8" type="ORF">Z519_12560</name>
</gene>
<comment type="similarity">
    <text evidence="2 7">Belongs to the cytochrome P450 family.</text>
</comment>
<protein>
    <recommendedName>
        <fullName evidence="10">Cytochrome P450</fullName>
    </recommendedName>
</protein>
<organism evidence="8 9">
    <name type="scientific">Cladophialophora bantiana (strain ATCC 10958 / CBS 173.52 / CDC B-1940 / NIH 8579)</name>
    <name type="common">Xylohypha bantiana</name>
    <dbReference type="NCBI Taxonomy" id="1442370"/>
    <lineage>
        <taxon>Eukaryota</taxon>
        <taxon>Fungi</taxon>
        <taxon>Dikarya</taxon>
        <taxon>Ascomycota</taxon>
        <taxon>Pezizomycotina</taxon>
        <taxon>Eurotiomycetes</taxon>
        <taxon>Chaetothyriomycetidae</taxon>
        <taxon>Chaetothyriales</taxon>
        <taxon>Herpotrichiellaceae</taxon>
        <taxon>Cladophialophora</taxon>
    </lineage>
</organism>
<accession>A0A0D2HQS5</accession>
<dbReference type="Gene3D" id="1.10.630.10">
    <property type="entry name" value="Cytochrome P450"/>
    <property type="match status" value="1"/>
</dbReference>
<dbReference type="Proteomes" id="UP000053789">
    <property type="component" value="Unassembled WGS sequence"/>
</dbReference>
<dbReference type="HOGENOM" id="CLU_001570_2_0_1"/>
<dbReference type="InterPro" id="IPR001128">
    <property type="entry name" value="Cyt_P450"/>
</dbReference>
<evidence type="ECO:0000256" key="2">
    <source>
        <dbReference type="ARBA" id="ARBA00010617"/>
    </source>
</evidence>
<dbReference type="GO" id="GO:0004497">
    <property type="term" value="F:monooxygenase activity"/>
    <property type="evidence" value="ECO:0007669"/>
    <property type="project" value="UniProtKB-KW"/>
</dbReference>
<dbReference type="InterPro" id="IPR002403">
    <property type="entry name" value="Cyt_P450_E_grp-IV"/>
</dbReference>
<comment type="cofactor">
    <cofactor evidence="1 6">
        <name>heme</name>
        <dbReference type="ChEBI" id="CHEBI:30413"/>
    </cofactor>
</comment>
<evidence type="ECO:0008006" key="10">
    <source>
        <dbReference type="Google" id="ProtNLM"/>
    </source>
</evidence>
<evidence type="ECO:0000256" key="7">
    <source>
        <dbReference type="RuleBase" id="RU000461"/>
    </source>
</evidence>
<dbReference type="SUPFAM" id="SSF48264">
    <property type="entry name" value="Cytochrome P450"/>
    <property type="match status" value="1"/>
</dbReference>